<protein>
    <submittedName>
        <fullName evidence="3">Acyl carrier protein</fullName>
    </submittedName>
</protein>
<dbReference type="SUPFAM" id="SSF47336">
    <property type="entry name" value="ACP-like"/>
    <property type="match status" value="1"/>
</dbReference>
<feature type="domain" description="Carrier" evidence="2">
    <location>
        <begin position="2"/>
        <end position="77"/>
    </location>
</feature>
<evidence type="ECO:0000259" key="2">
    <source>
        <dbReference type="PROSITE" id="PS50075"/>
    </source>
</evidence>
<dbReference type="InterPro" id="IPR009081">
    <property type="entry name" value="PP-bd_ACP"/>
</dbReference>
<dbReference type="AlphaFoldDB" id="A0A2S9PMU5"/>
<dbReference type="Pfam" id="PF00550">
    <property type="entry name" value="PP-binding"/>
    <property type="match status" value="1"/>
</dbReference>
<dbReference type="InterPro" id="IPR036736">
    <property type="entry name" value="ACP-like_sf"/>
</dbReference>
<feature type="region of interest" description="Disordered" evidence="1">
    <location>
        <begin position="77"/>
        <end position="113"/>
    </location>
</feature>
<gene>
    <name evidence="3" type="ORF">C6N75_29435</name>
</gene>
<sequence length="113" mass="11277">MADSYPAIAGILTETFGVEADAVHPETTFDQLDLDSLALVELSLLLEERTGHRLEELPATATLAEAAAAVDRLVAAGPDVPAPSADPTATGSAAAGSTATDPAAAAPAAGVRR</sequence>
<keyword evidence="4" id="KW-1185">Reference proteome</keyword>
<dbReference type="RefSeq" id="WP_105871888.1">
    <property type="nucleotide sequence ID" value="NZ_PVLV01000699.1"/>
</dbReference>
<dbReference type="EMBL" id="PVLV01000699">
    <property type="protein sequence ID" value="PRH75725.1"/>
    <property type="molecule type" value="Genomic_DNA"/>
</dbReference>
<organism evidence="3 4">
    <name type="scientific">Streptomyces solincola</name>
    <dbReference type="NCBI Taxonomy" id="2100817"/>
    <lineage>
        <taxon>Bacteria</taxon>
        <taxon>Bacillati</taxon>
        <taxon>Actinomycetota</taxon>
        <taxon>Actinomycetes</taxon>
        <taxon>Kitasatosporales</taxon>
        <taxon>Streptomycetaceae</taxon>
        <taxon>Streptomyces</taxon>
    </lineage>
</organism>
<name>A0A2S9PMU5_9ACTN</name>
<accession>A0A2S9PMU5</accession>
<evidence type="ECO:0000313" key="3">
    <source>
        <dbReference type="EMBL" id="PRH75725.1"/>
    </source>
</evidence>
<dbReference type="Proteomes" id="UP000239322">
    <property type="component" value="Unassembled WGS sequence"/>
</dbReference>
<evidence type="ECO:0000313" key="4">
    <source>
        <dbReference type="Proteomes" id="UP000239322"/>
    </source>
</evidence>
<dbReference type="Gene3D" id="1.10.1200.10">
    <property type="entry name" value="ACP-like"/>
    <property type="match status" value="1"/>
</dbReference>
<dbReference type="PROSITE" id="PS50075">
    <property type="entry name" value="CARRIER"/>
    <property type="match status" value="1"/>
</dbReference>
<reference evidence="3 4" key="1">
    <citation type="submission" date="2018-03" db="EMBL/GenBank/DDBJ databases">
        <title>Novel Streptomyces sp. from soil.</title>
        <authorList>
            <person name="Tan G.Y.A."/>
            <person name="Lee Z.Y."/>
        </authorList>
    </citation>
    <scope>NUCLEOTIDE SEQUENCE [LARGE SCALE GENOMIC DNA]</scope>
    <source>
        <strain evidence="3 4">ST5x</strain>
    </source>
</reference>
<proteinExistence type="predicted"/>
<evidence type="ECO:0000256" key="1">
    <source>
        <dbReference type="SAM" id="MobiDB-lite"/>
    </source>
</evidence>
<comment type="caution">
    <text evidence="3">The sequence shown here is derived from an EMBL/GenBank/DDBJ whole genome shotgun (WGS) entry which is preliminary data.</text>
</comment>
<dbReference type="OrthoDB" id="3192863at2"/>